<evidence type="ECO:0000313" key="7">
    <source>
        <dbReference type="Proteomes" id="UP000490939"/>
    </source>
</evidence>
<dbReference type="Gene3D" id="3.40.30.10">
    <property type="entry name" value="Glutaredoxin"/>
    <property type="match status" value="1"/>
</dbReference>
<dbReference type="InterPro" id="IPR036249">
    <property type="entry name" value="Thioredoxin-like_sf"/>
</dbReference>
<evidence type="ECO:0000313" key="2">
    <source>
        <dbReference type="EMBL" id="KAE9980719.1"/>
    </source>
</evidence>
<evidence type="ECO:0000313" key="3">
    <source>
        <dbReference type="EMBL" id="KAE9981205.1"/>
    </source>
</evidence>
<dbReference type="EMBL" id="WNWS01000099">
    <property type="protein sequence ID" value="KAE9980719.1"/>
    <property type="molecule type" value="Genomic_DNA"/>
</dbReference>
<keyword evidence="7" id="KW-1185">Reference proteome</keyword>
<dbReference type="EMBL" id="WNWQ01000062">
    <property type="protein sequence ID" value="KAE9981205.1"/>
    <property type="molecule type" value="Genomic_DNA"/>
</dbReference>
<sequence length="101" mass="11057">MASHQDLNSKADFDAALATEDKYVLIYAYSGEVSEKADAAGKRYEHNTKAFKVDVDANPAAKEFFDIKTTPTIVVYKNGKELKKVEGLDGEKAKEVASVLV</sequence>
<evidence type="ECO:0000313" key="5">
    <source>
        <dbReference type="Proteomes" id="UP000433883"/>
    </source>
</evidence>
<dbReference type="OrthoDB" id="2121326at2759"/>
<dbReference type="Proteomes" id="UP000447873">
    <property type="component" value="Unassembled WGS sequence"/>
</dbReference>
<name>A0A8H3Z0L8_VENIN</name>
<evidence type="ECO:0000313" key="4">
    <source>
        <dbReference type="EMBL" id="KAE9992441.1"/>
    </source>
</evidence>
<dbReference type="SUPFAM" id="SSF52833">
    <property type="entry name" value="Thioredoxin-like"/>
    <property type="match status" value="1"/>
</dbReference>
<proteinExistence type="predicted"/>
<protein>
    <recommendedName>
        <fullName evidence="1">Thioredoxin domain-containing protein</fullName>
    </recommendedName>
</protein>
<dbReference type="Proteomes" id="UP000433883">
    <property type="component" value="Unassembled WGS sequence"/>
</dbReference>
<feature type="domain" description="Thioredoxin" evidence="1">
    <location>
        <begin position="9"/>
        <end position="89"/>
    </location>
</feature>
<organism evidence="3 5">
    <name type="scientific">Venturia inaequalis</name>
    <name type="common">Apple scab fungus</name>
    <dbReference type="NCBI Taxonomy" id="5025"/>
    <lineage>
        <taxon>Eukaryota</taxon>
        <taxon>Fungi</taxon>
        <taxon>Dikarya</taxon>
        <taxon>Ascomycota</taxon>
        <taxon>Pezizomycotina</taxon>
        <taxon>Dothideomycetes</taxon>
        <taxon>Pleosporomycetidae</taxon>
        <taxon>Venturiales</taxon>
        <taxon>Venturiaceae</taxon>
        <taxon>Venturia</taxon>
    </lineage>
</organism>
<dbReference type="CDD" id="cd02947">
    <property type="entry name" value="TRX_family"/>
    <property type="match status" value="1"/>
</dbReference>
<dbReference type="EMBL" id="WNWR01000058">
    <property type="protein sequence ID" value="KAE9992441.1"/>
    <property type="molecule type" value="Genomic_DNA"/>
</dbReference>
<reference evidence="3 5" key="1">
    <citation type="submission" date="2019-11" db="EMBL/GenBank/DDBJ databases">
        <title>Venturia inaequalis Genome Resource.</title>
        <authorList>
            <person name="Lichtner F.J."/>
        </authorList>
    </citation>
    <scope>NUCLEOTIDE SEQUENCE [LARGE SCALE GENOMIC DNA]</scope>
    <source>
        <strain evidence="2 6">120213</strain>
        <strain evidence="3">Bline_iso_100314</strain>
        <strain evidence="4 7">DMI_063113</strain>
    </source>
</reference>
<dbReference type="AlphaFoldDB" id="A0A8H3Z0L8"/>
<accession>A0A8H3Z0L8</accession>
<gene>
    <name evidence="3" type="ORF">BLS_007715</name>
    <name evidence="4" type="ORF">EG327_008957</name>
    <name evidence="2" type="ORF">EG328_012064</name>
</gene>
<evidence type="ECO:0000259" key="1">
    <source>
        <dbReference type="Pfam" id="PF00085"/>
    </source>
</evidence>
<dbReference type="Proteomes" id="UP000490939">
    <property type="component" value="Unassembled WGS sequence"/>
</dbReference>
<evidence type="ECO:0000313" key="6">
    <source>
        <dbReference type="Proteomes" id="UP000447873"/>
    </source>
</evidence>
<comment type="caution">
    <text evidence="3">The sequence shown here is derived from an EMBL/GenBank/DDBJ whole genome shotgun (WGS) entry which is preliminary data.</text>
</comment>
<dbReference type="Pfam" id="PF00085">
    <property type="entry name" value="Thioredoxin"/>
    <property type="match status" value="1"/>
</dbReference>
<dbReference type="InterPro" id="IPR013766">
    <property type="entry name" value="Thioredoxin_domain"/>
</dbReference>